<dbReference type="AlphaFoldDB" id="A0A0F5IPL4"/>
<sequence length="68" mass="8030">MIGNIKTIWQIAIFALLAFVEDTIVIILMKKLELNRKSIFSIRIIVYLNCYFQYQSKDYSHVRTSASR</sequence>
<keyword evidence="3" id="KW-1185">Reference proteome</keyword>
<accession>A0A0F5IPL4</accession>
<gene>
    <name evidence="2" type="ORF">HMPREF1536_05125</name>
</gene>
<keyword evidence="1" id="KW-0812">Transmembrane</keyword>
<dbReference type="HOGENOM" id="CLU_2790179_0_0_10"/>
<evidence type="ECO:0000256" key="1">
    <source>
        <dbReference type="SAM" id="Phobius"/>
    </source>
</evidence>
<organism evidence="2 3">
    <name type="scientific">Parabacteroides gordonii MS-1 = DSM 23371</name>
    <dbReference type="NCBI Taxonomy" id="1203610"/>
    <lineage>
        <taxon>Bacteria</taxon>
        <taxon>Pseudomonadati</taxon>
        <taxon>Bacteroidota</taxon>
        <taxon>Bacteroidia</taxon>
        <taxon>Bacteroidales</taxon>
        <taxon>Tannerellaceae</taxon>
        <taxon>Parabacteroides</taxon>
    </lineage>
</organism>
<protein>
    <submittedName>
        <fullName evidence="2">Uncharacterized protein</fullName>
    </submittedName>
</protein>
<dbReference type="Proteomes" id="UP000033035">
    <property type="component" value="Unassembled WGS sequence"/>
</dbReference>
<evidence type="ECO:0000313" key="3">
    <source>
        <dbReference type="Proteomes" id="UP000033035"/>
    </source>
</evidence>
<keyword evidence="1" id="KW-0472">Membrane</keyword>
<evidence type="ECO:0000313" key="2">
    <source>
        <dbReference type="EMBL" id="KKB47481.1"/>
    </source>
</evidence>
<comment type="caution">
    <text evidence="2">The sequence shown here is derived from an EMBL/GenBank/DDBJ whole genome shotgun (WGS) entry which is preliminary data.</text>
</comment>
<keyword evidence="1" id="KW-1133">Transmembrane helix</keyword>
<reference evidence="2 3" key="1">
    <citation type="submission" date="2013-04" db="EMBL/GenBank/DDBJ databases">
        <title>The Genome Sequence of Parabacteroides gordonii DSM 23371.</title>
        <authorList>
            <consortium name="The Broad Institute Genomics Platform"/>
            <person name="Earl A."/>
            <person name="Ward D."/>
            <person name="Feldgarden M."/>
            <person name="Gevers D."/>
            <person name="Martens E."/>
            <person name="Sakamoto M."/>
            <person name="Benno Y."/>
            <person name="Suzuki N."/>
            <person name="Matsunaga N."/>
            <person name="Koshihara K."/>
            <person name="Seki M."/>
            <person name="Komiya H."/>
            <person name="Walker B."/>
            <person name="Young S."/>
            <person name="Zeng Q."/>
            <person name="Gargeya S."/>
            <person name="Fitzgerald M."/>
            <person name="Haas B."/>
            <person name="Abouelleil A."/>
            <person name="Allen A.W."/>
            <person name="Alvarado L."/>
            <person name="Arachchi H.M."/>
            <person name="Berlin A.M."/>
            <person name="Chapman S.B."/>
            <person name="Gainer-Dewar J."/>
            <person name="Goldberg J."/>
            <person name="Griggs A."/>
            <person name="Gujja S."/>
            <person name="Hansen M."/>
            <person name="Howarth C."/>
            <person name="Imamovic A."/>
            <person name="Ireland A."/>
            <person name="Larimer J."/>
            <person name="McCowan C."/>
            <person name="Murphy C."/>
            <person name="Pearson M."/>
            <person name="Poon T.W."/>
            <person name="Priest M."/>
            <person name="Roberts A."/>
            <person name="Saif S."/>
            <person name="Shea T."/>
            <person name="Sisk P."/>
            <person name="Sykes S."/>
            <person name="Wortman J."/>
            <person name="Nusbaum C."/>
            <person name="Birren B."/>
        </authorList>
    </citation>
    <scope>NUCLEOTIDE SEQUENCE [LARGE SCALE GENOMIC DNA]</scope>
    <source>
        <strain evidence="2 3">MS-1</strain>
    </source>
</reference>
<name>A0A0F5IPL4_9BACT</name>
<dbReference type="STRING" id="1203610.HMPREF1536_05125"/>
<proteinExistence type="predicted"/>
<feature type="transmembrane region" description="Helical" evidence="1">
    <location>
        <begin position="7"/>
        <end position="29"/>
    </location>
</feature>
<dbReference type="EMBL" id="AQHW01000029">
    <property type="protein sequence ID" value="KKB47481.1"/>
    <property type="molecule type" value="Genomic_DNA"/>
</dbReference>
<dbReference type="PATRIC" id="fig|1203610.3.peg.5239"/>